<dbReference type="WBParaSite" id="maker-uti_cns_0003803-snap-gene-0.12-mRNA-1">
    <property type="protein sequence ID" value="maker-uti_cns_0003803-snap-gene-0.12-mRNA-1"/>
    <property type="gene ID" value="maker-uti_cns_0003803-snap-gene-0.12"/>
</dbReference>
<dbReference type="Pfam" id="PF16900">
    <property type="entry name" value="REPA_OB_2"/>
    <property type="match status" value="1"/>
</dbReference>
<evidence type="ECO:0000259" key="3">
    <source>
        <dbReference type="Pfam" id="PF16900"/>
    </source>
</evidence>
<dbReference type="Gene3D" id="2.40.50.140">
    <property type="entry name" value="Nucleic acid-binding proteins"/>
    <property type="match status" value="2"/>
</dbReference>
<evidence type="ECO:0000313" key="7">
    <source>
        <dbReference type="WBParaSite" id="maker-uti_cns_0000992-snap-gene-1.4-mRNA-1"/>
    </source>
</evidence>
<dbReference type="GO" id="GO:0003677">
    <property type="term" value="F:DNA binding"/>
    <property type="evidence" value="ECO:0007669"/>
    <property type="project" value="UniProtKB-KW"/>
</dbReference>
<accession>A0A1I8G617</accession>
<dbReference type="AlphaFoldDB" id="A0A1I8G617"/>
<evidence type="ECO:0000313" key="4">
    <source>
        <dbReference type="Proteomes" id="UP000095280"/>
    </source>
</evidence>
<name>A0A1I8G617_9PLAT</name>
<dbReference type="WBParaSite" id="maker-uti_cns_0005912-snap-gene-0.11-mRNA-1">
    <property type="protein sequence ID" value="maker-uti_cns_0005912-snap-gene-0.11-mRNA-1"/>
    <property type="gene ID" value="maker-uti_cns_0005912-snap-gene-0.11"/>
</dbReference>
<keyword evidence="4" id="KW-1185">Reference proteome</keyword>
<organism evidence="4 7">
    <name type="scientific">Macrostomum lignano</name>
    <dbReference type="NCBI Taxonomy" id="282301"/>
    <lineage>
        <taxon>Eukaryota</taxon>
        <taxon>Metazoa</taxon>
        <taxon>Spiralia</taxon>
        <taxon>Lophotrochozoa</taxon>
        <taxon>Platyhelminthes</taxon>
        <taxon>Rhabditophora</taxon>
        <taxon>Macrostomorpha</taxon>
        <taxon>Macrostomida</taxon>
        <taxon>Macrostomidae</taxon>
        <taxon>Macrostomum</taxon>
    </lineage>
</organism>
<evidence type="ECO:0000256" key="1">
    <source>
        <dbReference type="ARBA" id="ARBA00023125"/>
    </source>
</evidence>
<evidence type="ECO:0000313" key="5">
    <source>
        <dbReference type="WBParaSite" id="maker-uti_cns_0000133-snap-gene-0.22-mRNA-1"/>
    </source>
</evidence>
<protein>
    <submittedName>
        <fullName evidence="5 6">Replication factor A protein 1</fullName>
    </submittedName>
</protein>
<dbReference type="InterPro" id="IPR031657">
    <property type="entry name" value="REPA_OB_2"/>
</dbReference>
<keyword evidence="1" id="KW-0238">DNA-binding</keyword>
<dbReference type="InterPro" id="IPR012340">
    <property type="entry name" value="NA-bd_OB-fold"/>
</dbReference>
<reference evidence="5 6" key="1">
    <citation type="submission" date="2016-11" db="UniProtKB">
        <authorList>
            <consortium name="WormBaseParasite"/>
        </authorList>
    </citation>
    <scope>IDENTIFICATION</scope>
</reference>
<evidence type="ECO:0000313" key="6">
    <source>
        <dbReference type="WBParaSite" id="maker-uti_cns_0000149-snap-gene-2.49-mRNA-1"/>
    </source>
</evidence>
<dbReference type="Proteomes" id="UP000095280">
    <property type="component" value="Unplaced"/>
</dbReference>
<evidence type="ECO:0000256" key="2">
    <source>
        <dbReference type="SAM" id="MobiDB-lite"/>
    </source>
</evidence>
<dbReference type="WBParaSite" id="maker-uti_cns_0002228-snap-gene-0.4-mRNA-1">
    <property type="protein sequence ID" value="maker-uti_cns_0002228-snap-gene-0.4-mRNA-1"/>
    <property type="gene ID" value="maker-uti_cns_0002228-snap-gene-0.4"/>
</dbReference>
<feature type="domain" description="Replication protein A OB" evidence="3">
    <location>
        <begin position="134"/>
        <end position="217"/>
    </location>
</feature>
<dbReference type="SUPFAM" id="SSF50249">
    <property type="entry name" value="Nucleic acid-binding proteins"/>
    <property type="match status" value="2"/>
</dbReference>
<feature type="compositionally biased region" description="Polar residues" evidence="2">
    <location>
        <begin position="306"/>
        <end position="321"/>
    </location>
</feature>
<proteinExistence type="predicted"/>
<feature type="compositionally biased region" description="Polar residues" evidence="2">
    <location>
        <begin position="328"/>
        <end position="362"/>
    </location>
</feature>
<dbReference type="WBParaSite" id="maker-uti_cns_0000992-snap-gene-1.4-mRNA-1">
    <property type="protein sequence ID" value="maker-uti_cns_0000992-snap-gene-1.4-mRNA-1"/>
    <property type="gene ID" value="maker-uti_cns_0000992-snap-gene-1.4"/>
</dbReference>
<dbReference type="WBParaSite" id="maker-uti_cns_0000133-snap-gene-0.22-mRNA-1">
    <property type="protein sequence ID" value="maker-uti_cns_0000133-snap-gene-0.22-mRNA-1"/>
    <property type="gene ID" value="maker-uti_cns_0000133-snap-gene-0.22"/>
</dbReference>
<dbReference type="WBParaSite" id="maker-uti_cns_0000149-snap-gene-2.49-mRNA-1">
    <property type="protein sequence ID" value="maker-uti_cns_0000149-snap-gene-2.49-mRNA-1"/>
    <property type="gene ID" value="maker-uti_cns_0000149-snap-gene-2.49"/>
</dbReference>
<sequence length="370" mass="41408">MESNPTPAQKVKFGISALLPGLMDSPVVGLITRLTKIHAYENNKAGSGQVFSFTLTDETADIRVSVFGKDLKSLLEMCQTVETVRISGGWIKKADPRYNTTENEYEMSVSVDKSGTIMTSNETVNRRPRDYRRISEISACQMKTKVDVRGIISAVEKPKEVKTGAGKLVDLAKVTIVDRSGSSVSCTFWASSSAQVNNWSIGDILAIHGSQVQEYAQMISLGCSQAEVHHWPENSQEFSDLTEWYNGATASQQHFEAVRATQIPPPEQQASHDEEMTLHYPERMFHQFNNMRRIRLRFGSKEVTFSRDSNSWNQQMPTGSTPRPLYTSDMSQQNSWNQQVPTGSTPRTPYTGDSSTRNQEFLTSPAEDED</sequence>
<feature type="region of interest" description="Disordered" evidence="2">
    <location>
        <begin position="305"/>
        <end position="370"/>
    </location>
</feature>